<dbReference type="PANTHER" id="PTHR11003:SF282">
    <property type="entry name" value="TWO-PORE POTASSIUM CHANNEL 3"/>
    <property type="match status" value="1"/>
</dbReference>
<feature type="transmembrane region" description="Helical" evidence="18">
    <location>
        <begin position="273"/>
        <end position="294"/>
    </location>
</feature>
<dbReference type="FunFam" id="1.10.287.70:FF:000102">
    <property type="entry name" value="Two-pore potassium channel 3"/>
    <property type="match status" value="1"/>
</dbReference>
<evidence type="ECO:0000256" key="13">
    <source>
        <dbReference type="ARBA" id="ARBA00022989"/>
    </source>
</evidence>
<evidence type="ECO:0000256" key="7">
    <source>
        <dbReference type="ARBA" id="ARBA00022692"/>
    </source>
</evidence>
<keyword evidence="7 18" id="KW-0812">Transmembrane</keyword>
<dbReference type="GO" id="GO:0030322">
    <property type="term" value="P:stabilization of membrane potential"/>
    <property type="evidence" value="ECO:0007669"/>
    <property type="project" value="TreeGrafter"/>
</dbReference>
<comment type="subcellular location">
    <subcellularLocation>
        <location evidence="1">Vacuole membrane</location>
        <topology evidence="1">Multi-pass membrane protein</topology>
    </subcellularLocation>
</comment>
<evidence type="ECO:0000256" key="4">
    <source>
        <dbReference type="ARBA" id="ARBA00022448"/>
    </source>
</evidence>
<keyword evidence="14" id="KW-0406">Ion transport</keyword>
<keyword evidence="10" id="KW-0631">Potassium channel</keyword>
<accession>A0A8X8D7A7</accession>
<keyword evidence="21" id="KW-1185">Reference proteome</keyword>
<dbReference type="EMBL" id="JAAWWB010000002">
    <property type="protein sequence ID" value="KAG6790161.1"/>
    <property type="molecule type" value="Genomic_DNA"/>
</dbReference>
<dbReference type="GO" id="GO:0005886">
    <property type="term" value="C:plasma membrane"/>
    <property type="evidence" value="ECO:0007669"/>
    <property type="project" value="TreeGrafter"/>
</dbReference>
<dbReference type="AlphaFoldDB" id="A0A8X8D7A7"/>
<dbReference type="GO" id="GO:0015271">
    <property type="term" value="F:outward rectifier potassium channel activity"/>
    <property type="evidence" value="ECO:0007669"/>
    <property type="project" value="TreeGrafter"/>
</dbReference>
<keyword evidence="12" id="KW-0630">Potassium</keyword>
<feature type="region of interest" description="Disordered" evidence="17">
    <location>
        <begin position="1"/>
        <end position="39"/>
    </location>
</feature>
<comment type="caution">
    <text evidence="20">The sequence shown here is derived from an EMBL/GenBank/DDBJ whole genome shotgun (WGS) entry which is preliminary data.</text>
</comment>
<evidence type="ECO:0000256" key="2">
    <source>
        <dbReference type="ARBA" id="ARBA00010159"/>
    </source>
</evidence>
<evidence type="ECO:0000256" key="14">
    <source>
        <dbReference type="ARBA" id="ARBA00023065"/>
    </source>
</evidence>
<keyword evidence="15 18" id="KW-0472">Membrane</keyword>
<dbReference type="GO" id="GO:0022841">
    <property type="term" value="F:potassium ion leak channel activity"/>
    <property type="evidence" value="ECO:0007669"/>
    <property type="project" value="TreeGrafter"/>
</dbReference>
<evidence type="ECO:0000256" key="17">
    <source>
        <dbReference type="SAM" id="MobiDB-lite"/>
    </source>
</evidence>
<keyword evidence="9" id="KW-0677">Repeat</keyword>
<keyword evidence="16" id="KW-0407">Ion channel</keyword>
<keyword evidence="4" id="KW-0813">Transport</keyword>
<feature type="transmembrane region" description="Helical" evidence="18">
    <location>
        <begin position="148"/>
        <end position="169"/>
    </location>
</feature>
<dbReference type="OrthoDB" id="415460at2759"/>
<dbReference type="PANTHER" id="PTHR11003">
    <property type="entry name" value="POTASSIUM CHANNEL, SUBFAMILY K"/>
    <property type="match status" value="1"/>
</dbReference>
<evidence type="ECO:0000256" key="9">
    <source>
        <dbReference type="ARBA" id="ARBA00022737"/>
    </source>
</evidence>
<evidence type="ECO:0000313" key="21">
    <source>
        <dbReference type="Proteomes" id="UP000886885"/>
    </source>
</evidence>
<evidence type="ECO:0000259" key="19">
    <source>
        <dbReference type="Pfam" id="PF07885"/>
    </source>
</evidence>
<evidence type="ECO:0000256" key="15">
    <source>
        <dbReference type="ARBA" id="ARBA00023136"/>
    </source>
</evidence>
<comment type="subunit">
    <text evidence="3">Homodimer.</text>
</comment>
<evidence type="ECO:0000313" key="20">
    <source>
        <dbReference type="EMBL" id="KAG6790161.1"/>
    </source>
</evidence>
<reference evidence="20" key="1">
    <citation type="journal article" date="2020" name="bioRxiv">
        <title>Hybrid origin of Populus tomentosa Carr. identified through genome sequencing and phylogenomic analysis.</title>
        <authorList>
            <person name="An X."/>
            <person name="Gao K."/>
            <person name="Chen Z."/>
            <person name="Li J."/>
            <person name="Yang X."/>
            <person name="Yang X."/>
            <person name="Zhou J."/>
            <person name="Guo T."/>
            <person name="Zhao T."/>
            <person name="Huang S."/>
            <person name="Miao D."/>
            <person name="Khan W.U."/>
            <person name="Rao P."/>
            <person name="Ye M."/>
            <person name="Lei B."/>
            <person name="Liao W."/>
            <person name="Wang J."/>
            <person name="Ji L."/>
            <person name="Li Y."/>
            <person name="Guo B."/>
            <person name="Mustafa N.S."/>
            <person name="Li S."/>
            <person name="Yun Q."/>
            <person name="Keller S.R."/>
            <person name="Mao J."/>
            <person name="Zhang R."/>
            <person name="Strauss S.H."/>
        </authorList>
    </citation>
    <scope>NUCLEOTIDE SEQUENCE</scope>
    <source>
        <strain evidence="20">GM15</strain>
        <tissue evidence="20">Leaf</tissue>
    </source>
</reference>
<feature type="compositionally biased region" description="Pro residues" evidence="17">
    <location>
        <begin position="18"/>
        <end position="27"/>
    </location>
</feature>
<dbReference type="Proteomes" id="UP000886885">
    <property type="component" value="Chromosome 1D"/>
</dbReference>
<evidence type="ECO:0000256" key="5">
    <source>
        <dbReference type="ARBA" id="ARBA00022538"/>
    </source>
</evidence>
<keyword evidence="8" id="KW-0479">Metal-binding</keyword>
<evidence type="ECO:0000256" key="10">
    <source>
        <dbReference type="ARBA" id="ARBA00022826"/>
    </source>
</evidence>
<keyword evidence="13 18" id="KW-1133">Transmembrane helix</keyword>
<evidence type="ECO:0000256" key="11">
    <source>
        <dbReference type="ARBA" id="ARBA00022837"/>
    </source>
</evidence>
<feature type="transmembrane region" description="Helical" evidence="18">
    <location>
        <begin position="210"/>
        <end position="235"/>
    </location>
</feature>
<comment type="similarity">
    <text evidence="2">Belongs to the two pore domain potassium channel (TC 1.A.1.7) family.</text>
</comment>
<dbReference type="InterPro" id="IPR013099">
    <property type="entry name" value="K_chnl_dom"/>
</dbReference>
<evidence type="ECO:0000256" key="12">
    <source>
        <dbReference type="ARBA" id="ARBA00022958"/>
    </source>
</evidence>
<dbReference type="InterPro" id="IPR003280">
    <property type="entry name" value="2pore_dom_K_chnl"/>
</dbReference>
<evidence type="ECO:0000256" key="1">
    <source>
        <dbReference type="ARBA" id="ARBA00004128"/>
    </source>
</evidence>
<dbReference type="GO" id="GO:0009705">
    <property type="term" value="C:plant-type vacuole membrane"/>
    <property type="evidence" value="ECO:0007669"/>
    <property type="project" value="TreeGrafter"/>
</dbReference>
<evidence type="ECO:0000256" key="3">
    <source>
        <dbReference type="ARBA" id="ARBA00011738"/>
    </source>
</evidence>
<evidence type="ECO:0000256" key="16">
    <source>
        <dbReference type="ARBA" id="ARBA00023303"/>
    </source>
</evidence>
<sequence>MEKEPLLPYLSPRKRTPQPQPQPPLFPLPEDDEISLPLPLTPSELKDRLIFGPSSASPRDPSPLLEALTLSLNSPRSSTPNLDFSSFLDSPHLQHHHHQQQQPSWLVDPDCQWTKTNLHRSKTAPAMAVINDLNHPAITKPKFGSQSIVRQAFVLLVLYLSLGVLIYSLNRDKFKGNATNPVVDALYFCIVTMCTIGYGDITPDSTATKLFSILFVLIGFGFVDILLSGMVSYVLDLQESHLLRNVKRGAEKESAGSYIIDVKKGRMRIRMKVGLALGVVVLCIGVGVAFMRFVERLGWLDSLYLSVMSVTTVGYGDRAFTSLAGRIFASIWLLVSTLAVARAFLYLAEARVDKRHRMLAKWVLGQHMTVSEFLAADIDNNGFVRVTCKAIVPFLFEGEASVNLVVQRMSVSPQFNNLGDLASIGFPLSQRIHYEILGENNAVNEKRILAQLVSSCLFSLTTGVLSLTLPGINKSEYAIYKLKEMEKVSEKDILQICEQFDRLDTGNCGKITLADLMESQP</sequence>
<name>A0A8X8D7A7_POPTO</name>
<dbReference type="GO" id="GO:0046872">
    <property type="term" value="F:metal ion binding"/>
    <property type="evidence" value="ECO:0007669"/>
    <property type="project" value="UniProtKB-KW"/>
</dbReference>
<keyword evidence="5" id="KW-0633">Potassium transport</keyword>
<protein>
    <recommendedName>
        <fullName evidence="19">Potassium channel domain-containing protein</fullName>
    </recommendedName>
</protein>
<feature type="transmembrane region" description="Helical" evidence="18">
    <location>
        <begin position="327"/>
        <end position="348"/>
    </location>
</feature>
<keyword evidence="6" id="KW-0926">Vacuole</keyword>
<proteinExistence type="inferred from homology"/>
<evidence type="ECO:0000256" key="18">
    <source>
        <dbReference type="SAM" id="Phobius"/>
    </source>
</evidence>
<evidence type="ECO:0000256" key="8">
    <source>
        <dbReference type="ARBA" id="ARBA00022723"/>
    </source>
</evidence>
<feature type="domain" description="Potassium channel" evidence="19">
    <location>
        <begin position="280"/>
        <end position="349"/>
    </location>
</feature>
<evidence type="ECO:0000256" key="6">
    <source>
        <dbReference type="ARBA" id="ARBA00022554"/>
    </source>
</evidence>
<feature type="transmembrane region" description="Helical" evidence="18">
    <location>
        <begin position="181"/>
        <end position="198"/>
    </location>
</feature>
<organism evidence="20 21">
    <name type="scientific">Populus tomentosa</name>
    <name type="common">Chinese white poplar</name>
    <dbReference type="NCBI Taxonomy" id="118781"/>
    <lineage>
        <taxon>Eukaryota</taxon>
        <taxon>Viridiplantae</taxon>
        <taxon>Streptophyta</taxon>
        <taxon>Embryophyta</taxon>
        <taxon>Tracheophyta</taxon>
        <taxon>Spermatophyta</taxon>
        <taxon>Magnoliopsida</taxon>
        <taxon>eudicotyledons</taxon>
        <taxon>Gunneridae</taxon>
        <taxon>Pentapetalae</taxon>
        <taxon>rosids</taxon>
        <taxon>fabids</taxon>
        <taxon>Malpighiales</taxon>
        <taxon>Salicaceae</taxon>
        <taxon>Saliceae</taxon>
        <taxon>Populus</taxon>
    </lineage>
</organism>
<dbReference type="FunFam" id="1.10.287.70:FF:000165">
    <property type="entry name" value="Two-pore potassium channel 5"/>
    <property type="match status" value="1"/>
</dbReference>
<dbReference type="Pfam" id="PF07885">
    <property type="entry name" value="Ion_trans_2"/>
    <property type="match status" value="2"/>
</dbReference>
<feature type="domain" description="Potassium channel" evidence="19">
    <location>
        <begin position="155"/>
        <end position="234"/>
    </location>
</feature>
<keyword evidence="11" id="KW-0106">Calcium</keyword>
<gene>
    <name evidence="20" type="ORF">POTOM_006309</name>
</gene>